<organism evidence="1 2">
    <name type="scientific">Acetivibrio saccincola</name>
    <dbReference type="NCBI Taxonomy" id="1677857"/>
    <lineage>
        <taxon>Bacteria</taxon>
        <taxon>Bacillati</taxon>
        <taxon>Bacillota</taxon>
        <taxon>Clostridia</taxon>
        <taxon>Eubacteriales</taxon>
        <taxon>Oscillospiraceae</taxon>
        <taxon>Acetivibrio</taxon>
    </lineage>
</organism>
<name>A0A2K9E991_9FIRM</name>
<reference evidence="1 2" key="1">
    <citation type="submission" date="2017-12" db="EMBL/GenBank/DDBJ databases">
        <title>Complete genome sequence of Herbivorax saccincola GGR1, a novel Cellulosome-producing hydrolytic bacterium in a thermophilic biogas plant, established by Illumina and Nanopore MinION sequencing.</title>
        <authorList>
            <person name="Pechtl A."/>
            <person name="Ruckert C."/>
            <person name="Koeck D.E."/>
            <person name="Maus I."/>
            <person name="Winkler A."/>
            <person name="Kalinowski J."/>
            <person name="Puhler A."/>
            <person name="Schwarz W.W."/>
            <person name="Zverlov V.V."/>
            <person name="Schluter A."/>
            <person name="Liebl W."/>
        </authorList>
    </citation>
    <scope>NUCLEOTIDE SEQUENCE [LARGE SCALE GENOMIC DNA]</scope>
    <source>
        <strain evidence="2">SR1</strain>
    </source>
</reference>
<dbReference type="Proteomes" id="UP000233534">
    <property type="component" value="Chromosome"/>
</dbReference>
<dbReference type="AlphaFoldDB" id="A0A2K9E991"/>
<dbReference type="EMBL" id="CP025197">
    <property type="protein sequence ID" value="AUG56574.1"/>
    <property type="molecule type" value="Genomic_DNA"/>
</dbReference>
<gene>
    <name evidence="1" type="ORF">HVS_03130</name>
</gene>
<dbReference type="RefSeq" id="WP_101299094.1">
    <property type="nucleotide sequence ID" value="NZ_CP025197.1"/>
</dbReference>
<evidence type="ECO:0000313" key="2">
    <source>
        <dbReference type="Proteomes" id="UP000233534"/>
    </source>
</evidence>
<dbReference type="KEGG" id="hsc:HVS_03130"/>
<accession>A0A2K9E991</accession>
<evidence type="ECO:0008006" key="3">
    <source>
        <dbReference type="Google" id="ProtNLM"/>
    </source>
</evidence>
<evidence type="ECO:0000313" key="1">
    <source>
        <dbReference type="EMBL" id="AUG56574.1"/>
    </source>
</evidence>
<proteinExistence type="predicted"/>
<keyword evidence="2" id="KW-1185">Reference proteome</keyword>
<sequence>MKYYEDFLKLEVFNLEDAQKVVGSTENAKVILNSYVKKGLIKHVRRNLYCAVNLENREATADRYLVASKINNNAYLTYHSAFEVHGLSHQVSFLVYVASEQKISDFEFEGVLYKYVGIGIQEGITHYRLNNKIRLTDLERTVVDSLDRLDYCGGVYELDEIIKICRVLDEAKLAKYLEMYDKQILYKKAGYFLERYQQSLGITDGFLSQIEKRTGNTKSYLDEEAKNGNGILIKRWSLIVPKPLEGKGDVFV</sequence>
<protein>
    <recommendedName>
        <fullName evidence="3">Transcriptional regulator</fullName>
    </recommendedName>
</protein>